<dbReference type="SUPFAM" id="SSF47384">
    <property type="entry name" value="Homodimeric domain of signal transducing histidine kinase"/>
    <property type="match status" value="1"/>
</dbReference>
<dbReference type="SUPFAM" id="SSF55874">
    <property type="entry name" value="ATPase domain of HSP90 chaperone/DNA topoisomerase II/histidine kinase"/>
    <property type="match status" value="1"/>
</dbReference>
<dbReference type="InterPro" id="IPR036097">
    <property type="entry name" value="HisK_dim/P_sf"/>
</dbReference>
<dbReference type="CDD" id="cd00082">
    <property type="entry name" value="HisKA"/>
    <property type="match status" value="1"/>
</dbReference>
<dbReference type="Gene3D" id="1.10.287.130">
    <property type="match status" value="1"/>
</dbReference>
<organism evidence="5 6">
    <name type="scientific">Vibrio spartinae</name>
    <dbReference type="NCBI Taxonomy" id="1918945"/>
    <lineage>
        <taxon>Bacteria</taxon>
        <taxon>Pseudomonadati</taxon>
        <taxon>Pseudomonadota</taxon>
        <taxon>Gammaproteobacteria</taxon>
        <taxon>Vibrionales</taxon>
        <taxon>Vibrionaceae</taxon>
        <taxon>Vibrio</taxon>
    </lineage>
</organism>
<dbReference type="PROSITE" id="PS50109">
    <property type="entry name" value="HIS_KIN"/>
    <property type="match status" value="1"/>
</dbReference>
<evidence type="ECO:0000313" key="5">
    <source>
        <dbReference type="EMBL" id="SIO94856.1"/>
    </source>
</evidence>
<dbReference type="PANTHER" id="PTHR43065">
    <property type="entry name" value="SENSOR HISTIDINE KINASE"/>
    <property type="match status" value="1"/>
</dbReference>
<evidence type="ECO:0000256" key="2">
    <source>
        <dbReference type="ARBA" id="ARBA00012438"/>
    </source>
</evidence>
<dbReference type="PANTHER" id="PTHR43065:SF50">
    <property type="entry name" value="HISTIDINE KINASE"/>
    <property type="match status" value="1"/>
</dbReference>
<keyword evidence="5" id="KW-0808">Transferase</keyword>
<dbReference type="GO" id="GO:0000155">
    <property type="term" value="F:phosphorelay sensor kinase activity"/>
    <property type="evidence" value="ECO:0007669"/>
    <property type="project" value="InterPro"/>
</dbReference>
<comment type="catalytic activity">
    <reaction evidence="1">
        <text>ATP + protein L-histidine = ADP + protein N-phospho-L-histidine.</text>
        <dbReference type="EC" id="2.7.13.3"/>
    </reaction>
</comment>
<gene>
    <name evidence="5" type="primary">zraS_3</name>
    <name evidence="5" type="ORF">VSP9026_02587</name>
</gene>
<feature type="domain" description="Histidine kinase" evidence="4">
    <location>
        <begin position="199"/>
        <end position="434"/>
    </location>
</feature>
<sequence>MGHSSIENDIQVKPVIFSEEDLLCAEPELALDTLRLMLTSESQDDSLDLFVDFMSETFADTDIYLFAIHEPDSLRLIRSRPQLTGSVREQYFPTFTQDEFCFIEQLERSRFWAEHYAPFFPTMSKALVVTVQIHSRYYMMLLTSQSETLWQQNSLGALHYIIEVVKIALTYITSTEMMYHNRDVEQTEKFASLGKLAAGVAHEINNPLGFIMSNLGTLSAYMCEFKQFVSTSSETRKPFVAEMLDDSAAIISETLEGLTRIQNVVSSLNVYNHVSSSNIGVVDLRDVISSSLGLLLGELKMRARVDYQAPERPMYVKGQSNKLQQAFIHLIMNAFQSITHTDGVICIRLTYETSVLIPRKRNLCLSIQDNGQGISEEHLQHIFEPFFTTKKVGSGAGLGLSVAKEIIEEHFGLIAIESELGKGTQAVIRLPCIVSMP</sequence>
<dbReference type="Gene3D" id="3.30.565.10">
    <property type="entry name" value="Histidine kinase-like ATPase, C-terminal domain"/>
    <property type="match status" value="1"/>
</dbReference>
<dbReference type="SMART" id="SM00387">
    <property type="entry name" value="HATPase_c"/>
    <property type="match status" value="1"/>
</dbReference>
<dbReference type="EC" id="2.7.13.3" evidence="2"/>
<evidence type="ECO:0000259" key="4">
    <source>
        <dbReference type="PROSITE" id="PS50109"/>
    </source>
</evidence>
<dbReference type="OrthoDB" id="1931120at2"/>
<dbReference type="RefSeq" id="WP_083602669.1">
    <property type="nucleotide sequence ID" value="NZ_AP024907.1"/>
</dbReference>
<evidence type="ECO:0000256" key="3">
    <source>
        <dbReference type="ARBA" id="ARBA00022553"/>
    </source>
</evidence>
<evidence type="ECO:0000313" key="6">
    <source>
        <dbReference type="Proteomes" id="UP000184774"/>
    </source>
</evidence>
<dbReference type="InterPro" id="IPR003661">
    <property type="entry name" value="HisK_dim/P_dom"/>
</dbReference>
<name>A0A1N6M680_9VIBR</name>
<dbReference type="AlphaFoldDB" id="A0A1N6M680"/>
<proteinExistence type="predicted"/>
<dbReference type="PRINTS" id="PR00344">
    <property type="entry name" value="BCTRLSENSOR"/>
</dbReference>
<protein>
    <recommendedName>
        <fullName evidence="2">histidine kinase</fullName>
        <ecNumber evidence="2">2.7.13.3</ecNumber>
    </recommendedName>
</protein>
<dbReference type="Pfam" id="PF02518">
    <property type="entry name" value="HATPase_c"/>
    <property type="match status" value="1"/>
</dbReference>
<evidence type="ECO:0000256" key="1">
    <source>
        <dbReference type="ARBA" id="ARBA00000085"/>
    </source>
</evidence>
<dbReference type="InterPro" id="IPR004358">
    <property type="entry name" value="Sig_transdc_His_kin-like_C"/>
</dbReference>
<dbReference type="Proteomes" id="UP000184774">
    <property type="component" value="Unassembled WGS sequence"/>
</dbReference>
<reference evidence="5 6" key="1">
    <citation type="submission" date="2016-12" db="EMBL/GenBank/DDBJ databases">
        <authorList>
            <person name="Song W.-J."/>
            <person name="Kurnit D.M."/>
        </authorList>
    </citation>
    <scope>NUCLEOTIDE SEQUENCE [LARGE SCALE GENOMIC DNA]</scope>
    <source>
        <strain evidence="5 6">CECT 9026</strain>
    </source>
</reference>
<accession>A0A1N6M680</accession>
<keyword evidence="3" id="KW-0597">Phosphoprotein</keyword>
<dbReference type="InterPro" id="IPR036890">
    <property type="entry name" value="HATPase_C_sf"/>
</dbReference>
<dbReference type="InterPro" id="IPR005467">
    <property type="entry name" value="His_kinase_dom"/>
</dbReference>
<dbReference type="EMBL" id="FSSB01000016">
    <property type="protein sequence ID" value="SIO94856.1"/>
    <property type="molecule type" value="Genomic_DNA"/>
</dbReference>
<dbReference type="CDD" id="cd00075">
    <property type="entry name" value="HATPase"/>
    <property type="match status" value="1"/>
</dbReference>
<dbReference type="InterPro" id="IPR003594">
    <property type="entry name" value="HATPase_dom"/>
</dbReference>